<reference evidence="1 2" key="1">
    <citation type="submission" date="2019-05" db="EMBL/GenBank/DDBJ databases">
        <title>Kocuria coralli sp. nov., a novel actinobacterium isolated from coral reef seawater.</title>
        <authorList>
            <person name="Li J."/>
        </authorList>
    </citation>
    <scope>NUCLEOTIDE SEQUENCE [LARGE SCALE GENOMIC DNA]</scope>
    <source>
        <strain evidence="1 2">SCSIO 13007</strain>
    </source>
</reference>
<dbReference type="RefSeq" id="WP_158032765.1">
    <property type="nucleotide sequence ID" value="NZ_ML708611.1"/>
</dbReference>
<evidence type="ECO:0008006" key="3">
    <source>
        <dbReference type="Google" id="ProtNLM"/>
    </source>
</evidence>
<evidence type="ECO:0000313" key="2">
    <source>
        <dbReference type="Proteomes" id="UP000325957"/>
    </source>
</evidence>
<keyword evidence="2" id="KW-1185">Reference proteome</keyword>
<accession>A0A5J5L129</accession>
<evidence type="ECO:0000313" key="1">
    <source>
        <dbReference type="EMBL" id="KAA9395340.1"/>
    </source>
</evidence>
<organism evidence="1 2">
    <name type="scientific">Kocuria coralli</name>
    <dbReference type="NCBI Taxonomy" id="1461025"/>
    <lineage>
        <taxon>Bacteria</taxon>
        <taxon>Bacillati</taxon>
        <taxon>Actinomycetota</taxon>
        <taxon>Actinomycetes</taxon>
        <taxon>Micrococcales</taxon>
        <taxon>Micrococcaceae</taxon>
        <taxon>Kocuria</taxon>
    </lineage>
</organism>
<gene>
    <name evidence="1" type="ORF">FCK90_02755</name>
</gene>
<protein>
    <recommendedName>
        <fullName evidence="3">DoxX family membrane protein</fullName>
    </recommendedName>
</protein>
<sequence>MRLSNAILRGISGAYILQSGLGKKDLPVEAYEGLQAMAATGVPQLKEWDAKTFGQALWISETALGAALLTPFVSKRLAGLALTAFSAGMLTMYFNNDSMTQDDGIRPTHEGTPLSKDVWLAAIGLSLVFQPKD</sequence>
<dbReference type="AlphaFoldDB" id="A0A5J5L129"/>
<dbReference type="OrthoDB" id="3267263at2"/>
<dbReference type="Proteomes" id="UP000325957">
    <property type="component" value="Unassembled WGS sequence"/>
</dbReference>
<comment type="caution">
    <text evidence="1">The sequence shown here is derived from an EMBL/GenBank/DDBJ whole genome shotgun (WGS) entry which is preliminary data.</text>
</comment>
<proteinExistence type="predicted"/>
<name>A0A5J5L129_9MICC</name>
<dbReference type="EMBL" id="SZWF01000002">
    <property type="protein sequence ID" value="KAA9395340.1"/>
    <property type="molecule type" value="Genomic_DNA"/>
</dbReference>